<dbReference type="RefSeq" id="WP_062661485.1">
    <property type="nucleotide sequence ID" value="NZ_FIZX01000001.1"/>
</dbReference>
<comment type="cofactor">
    <cofactor evidence="1 7">
        <name>Ni(2+)</name>
        <dbReference type="ChEBI" id="CHEBI:49786"/>
    </cofactor>
</comment>
<name>A0A128EWA0_9GAMM</name>
<accession>A0A128EWA0</accession>
<dbReference type="InterPro" id="IPR029014">
    <property type="entry name" value="NiFe-Hase_large"/>
</dbReference>
<evidence type="ECO:0000256" key="3">
    <source>
        <dbReference type="ARBA" id="ARBA00009292"/>
    </source>
</evidence>
<feature type="binding site" evidence="7">
    <location>
        <position position="494"/>
    </location>
    <ligand>
        <name>Mg(2+)</name>
        <dbReference type="ChEBI" id="CHEBI:18420"/>
    </ligand>
</feature>
<reference evidence="9" key="1">
    <citation type="submission" date="2016-02" db="EMBL/GenBank/DDBJ databases">
        <authorList>
            <person name="Rodrigo-Torres Lidia"/>
            <person name="Arahal R.David."/>
        </authorList>
    </citation>
    <scope>NUCLEOTIDE SEQUENCE [LARGE SCALE GENOMIC DNA]</scope>
    <source>
        <strain evidence="9">CECT 9029</strain>
    </source>
</reference>
<evidence type="ECO:0000256" key="4">
    <source>
        <dbReference type="ARBA" id="ARBA00022596"/>
    </source>
</evidence>
<keyword evidence="7" id="KW-0408">Iron</keyword>
<dbReference type="PROSITE" id="PS00507">
    <property type="entry name" value="NI_HGENASE_L_1"/>
    <property type="match status" value="1"/>
</dbReference>
<dbReference type="Pfam" id="PF00374">
    <property type="entry name" value="NiFeSe_Hases"/>
    <property type="match status" value="2"/>
</dbReference>
<keyword evidence="5 7" id="KW-0479">Metal-binding</keyword>
<keyword evidence="4 7" id="KW-0533">Nickel</keyword>
<comment type="cofactor">
    <cofactor evidence="7">
        <name>Fe cation</name>
        <dbReference type="ChEBI" id="CHEBI:24875"/>
    </cofactor>
</comment>
<feature type="binding site" evidence="7">
    <location>
        <position position="42"/>
    </location>
    <ligand>
        <name>Mg(2+)</name>
        <dbReference type="ChEBI" id="CHEBI:18420"/>
    </ligand>
</feature>
<keyword evidence="6 8" id="KW-0560">Oxidoreductase</keyword>
<evidence type="ECO:0000313" key="8">
    <source>
        <dbReference type="EMBL" id="CZF78837.1"/>
    </source>
</evidence>
<keyword evidence="7" id="KW-0460">Magnesium</keyword>
<keyword evidence="9" id="KW-1185">Reference proteome</keyword>
<dbReference type="GO" id="GO:0030313">
    <property type="term" value="C:cell envelope"/>
    <property type="evidence" value="ECO:0007669"/>
    <property type="project" value="UniProtKB-SubCell"/>
</dbReference>
<dbReference type="EC" id="1.12.99.6" evidence="8"/>
<feature type="binding site" evidence="7">
    <location>
        <position position="64"/>
    </location>
    <ligand>
        <name>Fe cation</name>
        <dbReference type="ChEBI" id="CHEBI:24875"/>
    </ligand>
</feature>
<evidence type="ECO:0000256" key="1">
    <source>
        <dbReference type="ARBA" id="ARBA00001967"/>
    </source>
</evidence>
<dbReference type="InterPro" id="IPR050867">
    <property type="entry name" value="NiFe/NiFeSe_hydrgnase_LSU"/>
</dbReference>
<protein>
    <submittedName>
        <fullName evidence="8">Periplasmic [NiFeSe] hydrogenase large subunit</fullName>
        <ecNumber evidence="8">1.12.99.6</ecNumber>
    </submittedName>
</protein>
<dbReference type="Proteomes" id="UP000071641">
    <property type="component" value="Unassembled WGS sequence"/>
</dbReference>
<dbReference type="EMBL" id="FIZX01000001">
    <property type="protein sequence ID" value="CZF78837.1"/>
    <property type="molecule type" value="Genomic_DNA"/>
</dbReference>
<dbReference type="InterPro" id="IPR001501">
    <property type="entry name" value="Ni-dep_hyd_lsu"/>
</dbReference>
<dbReference type="PANTHER" id="PTHR42958:SF4">
    <property type="entry name" value="HYDROGENASE EXPRESSION_FORMATION PROTEIN HUPK"/>
    <property type="match status" value="1"/>
</dbReference>
<evidence type="ECO:0000313" key="9">
    <source>
        <dbReference type="Proteomes" id="UP000071641"/>
    </source>
</evidence>
<sequence length="506" mass="56431">MVQKTLNIDLNRVEGDLEFELDVEDGKVIDARCIGVMYRGFEQIMIGRTPRDAAVITPRVCGICGTAHLYAATLALEQIWNVKVPPNATYIRNLCLLTEGIQNDIRQSFLMFLVDFCHDAYRSHPLYQDIMTAFEPFKGRHHLGALEQSRDAVGIIALFGGQWPHSSYMLPGGVVGKPSIRKVIESRDIINKLIRWYESAVIGDSLENWMAESSADTFLASLDNNQSRSQSALGLFTRFSRSIGLHNTGFGTGNMLSFGAVSDPLNPGNYAMSSGVYDAASGEIQPLDQSLIEEHVRYSWFRQYQGGRHPHKGETIPDYQSESDRYTWAKAPRYNGNVMQTGPMAELIIGGDPLVAAFHQKEGASTWLRQFSRLRRIGYSLIQMKQTVEALSQNVNGDFFLPPNPEDEIDGKGFGMIQAARGGLGHWISIKDGVIDRYQIITPTAWNASPRDSHGQHGHWEQSVIGLPVEDVENPLMVGHVIRSHDPCLVCTVHMLPTGKRKRFGV</sequence>
<dbReference type="AlphaFoldDB" id="A0A128EWA0"/>
<evidence type="ECO:0000256" key="6">
    <source>
        <dbReference type="ARBA" id="ARBA00023002"/>
    </source>
</evidence>
<evidence type="ECO:0000256" key="7">
    <source>
        <dbReference type="PIRSR" id="PIRSR601501-1"/>
    </source>
</evidence>
<feature type="binding site" evidence="7">
    <location>
        <position position="61"/>
    </location>
    <ligand>
        <name>Ni(2+)</name>
        <dbReference type="ChEBI" id="CHEBI:49786"/>
    </ligand>
</feature>
<feature type="binding site" evidence="7">
    <location>
        <position position="491"/>
    </location>
    <ligand>
        <name>Fe cation</name>
        <dbReference type="ChEBI" id="CHEBI:24875"/>
    </ligand>
</feature>
<dbReference type="GO" id="GO:0008901">
    <property type="term" value="F:ferredoxin hydrogenase activity"/>
    <property type="evidence" value="ECO:0007669"/>
    <property type="project" value="InterPro"/>
</dbReference>
<dbReference type="SUPFAM" id="SSF56762">
    <property type="entry name" value="HydB/Nqo4-like"/>
    <property type="match status" value="1"/>
</dbReference>
<dbReference type="InterPro" id="IPR018194">
    <property type="entry name" value="Ni-dep_hyd_lsu_Ni_BS"/>
</dbReference>
<feature type="binding site" evidence="7">
    <location>
        <position position="64"/>
    </location>
    <ligand>
        <name>Ni(2+)</name>
        <dbReference type="ChEBI" id="CHEBI:49786"/>
    </ligand>
</feature>
<evidence type="ECO:0000256" key="2">
    <source>
        <dbReference type="ARBA" id="ARBA00004196"/>
    </source>
</evidence>
<feature type="binding site" evidence="7">
    <location>
        <position position="440"/>
    </location>
    <ligand>
        <name>Mg(2+)</name>
        <dbReference type="ChEBI" id="CHEBI:18420"/>
    </ligand>
</feature>
<dbReference type="STRING" id="1796497.GCE9029_01085"/>
<dbReference type="GO" id="GO:0016151">
    <property type="term" value="F:nickel cation binding"/>
    <property type="evidence" value="ECO:0007669"/>
    <property type="project" value="InterPro"/>
</dbReference>
<comment type="similarity">
    <text evidence="3">Belongs to the [NiFe]/[NiFeSe] hydrogenase large subunit family.</text>
</comment>
<comment type="subcellular location">
    <subcellularLocation>
        <location evidence="2">Cell envelope</location>
    </subcellularLocation>
</comment>
<dbReference type="GO" id="GO:0033748">
    <property type="term" value="F:hydrogenase (acceptor) activity"/>
    <property type="evidence" value="ECO:0007669"/>
    <property type="project" value="UniProtKB-EC"/>
</dbReference>
<organism evidence="8 9">
    <name type="scientific">Grimontia celer</name>
    <dbReference type="NCBI Taxonomy" id="1796497"/>
    <lineage>
        <taxon>Bacteria</taxon>
        <taxon>Pseudomonadati</taxon>
        <taxon>Pseudomonadota</taxon>
        <taxon>Gammaproteobacteria</taxon>
        <taxon>Vibrionales</taxon>
        <taxon>Vibrionaceae</taxon>
        <taxon>Grimontia</taxon>
    </lineage>
</organism>
<dbReference type="Gene3D" id="1.10.645.10">
    <property type="entry name" value="Cytochrome-c3 Hydrogenase, chain B"/>
    <property type="match status" value="1"/>
</dbReference>
<proteinExistence type="inferred from homology"/>
<evidence type="ECO:0000256" key="5">
    <source>
        <dbReference type="ARBA" id="ARBA00022723"/>
    </source>
</evidence>
<dbReference type="OrthoDB" id="9761717at2"/>
<dbReference type="PANTHER" id="PTHR42958">
    <property type="entry name" value="HYDROGENASE-2 LARGE CHAIN"/>
    <property type="match status" value="1"/>
</dbReference>
<gene>
    <name evidence="8" type="ORF">GCE9029_01085</name>
</gene>
<feature type="binding site" evidence="7">
    <location>
        <position position="488"/>
    </location>
    <ligand>
        <name>Ni(2+)</name>
        <dbReference type="ChEBI" id="CHEBI:49786"/>
    </ligand>
</feature>